<comment type="caution">
    <text evidence="4">The sequence shown here is derived from an EMBL/GenBank/DDBJ whole genome shotgun (WGS) entry which is preliminary data.</text>
</comment>
<keyword evidence="5" id="KW-1185">Reference proteome</keyword>
<feature type="domain" description="Xylanolytic transcriptional activator regulatory" evidence="3">
    <location>
        <begin position="253"/>
        <end position="327"/>
    </location>
</feature>
<organism evidence="4 5">
    <name type="scientific">Fusarium avenaceum</name>
    <dbReference type="NCBI Taxonomy" id="40199"/>
    <lineage>
        <taxon>Eukaryota</taxon>
        <taxon>Fungi</taxon>
        <taxon>Dikarya</taxon>
        <taxon>Ascomycota</taxon>
        <taxon>Pezizomycotina</taxon>
        <taxon>Sordariomycetes</taxon>
        <taxon>Hypocreomycetidae</taxon>
        <taxon>Hypocreales</taxon>
        <taxon>Nectriaceae</taxon>
        <taxon>Fusarium</taxon>
        <taxon>Fusarium tricinctum species complex</taxon>
    </lineage>
</organism>
<gene>
    <name evidence="4" type="ORF">KAF25_005107</name>
</gene>
<dbReference type="Pfam" id="PF04082">
    <property type="entry name" value="Fungal_trans"/>
    <property type="match status" value="1"/>
</dbReference>
<protein>
    <recommendedName>
        <fullName evidence="3">Xylanolytic transcriptional activator regulatory domain-containing protein</fullName>
    </recommendedName>
</protein>
<dbReference type="CDD" id="cd12148">
    <property type="entry name" value="fungal_TF_MHR"/>
    <property type="match status" value="1"/>
</dbReference>
<dbReference type="PANTHER" id="PTHR31001:SF40">
    <property type="entry name" value="ZN(II)2CYS6 TRANSCRIPTION FACTOR (EUROFUNG)"/>
    <property type="match status" value="1"/>
</dbReference>
<accession>A0A9P7H6I3</accession>
<evidence type="ECO:0000313" key="4">
    <source>
        <dbReference type="EMBL" id="KAG5662689.1"/>
    </source>
</evidence>
<dbReference type="SMART" id="SM00906">
    <property type="entry name" value="Fungal_trans"/>
    <property type="match status" value="1"/>
</dbReference>
<sequence length="618" mass="69749">MPLPFDYIGTSTGRKRSASLEPCPDTPIFFGPTGHNVIFKETENYLSQLNASDIKHENADISDAHPTNRILFKELPPHIRETSLAVLGCVFGPCYGTLIANGIQKENRLWSNLTVPAILNSLESTFGSNIDPGKFDLERIAEQICNNTTRPFRDIETSSQEWIDQLCGPNLRWESIALLWSVLRRIPGSFNPIEQKQLHVLENGTADESILSFLRHSTKLARHFTLANVMLLDLLFQKTIMESMIVGDASLVCWVSHSETVAMMTYLGLHIQGNNGTYKPTLDSEYKRRLFTRIYNIDKSIATFTGRPPLLSPRFVSALPPLDLSDDDLALGGSALDRAVAKLDPLGWNIEGGIYPSSLCRACYLTSMILNEIIEITFGSESNATVETLRNLKQREMDYIAQVPEAMIYKPEDLSDLPLSVPQDMKLAYGRDLSDPPVATNLVSIKIFFWLTHLQNMFLLERLLVQYGSIDEGDVLVVSFEMISLTLLFWTRKDRFRDMRRDLEWLLMAFAVPGGGILCQELLRPTFHGKHPKDNRLSRSSIVQQLSLLVGFLDWVHPSAPNGDLCASCKTVIQRVLDYHLNDPMNDVGSLEHFSSGLARPLNFKFELLNTFDWLHSR</sequence>
<evidence type="ECO:0000313" key="5">
    <source>
        <dbReference type="Proteomes" id="UP000782241"/>
    </source>
</evidence>
<dbReference type="GO" id="GO:0003677">
    <property type="term" value="F:DNA binding"/>
    <property type="evidence" value="ECO:0007669"/>
    <property type="project" value="InterPro"/>
</dbReference>
<evidence type="ECO:0000256" key="2">
    <source>
        <dbReference type="ARBA" id="ARBA00023242"/>
    </source>
</evidence>
<dbReference type="GO" id="GO:0005634">
    <property type="term" value="C:nucleus"/>
    <property type="evidence" value="ECO:0007669"/>
    <property type="project" value="UniProtKB-SubCell"/>
</dbReference>
<name>A0A9P7H6I3_9HYPO</name>
<dbReference type="GO" id="GO:0006351">
    <property type="term" value="P:DNA-templated transcription"/>
    <property type="evidence" value="ECO:0007669"/>
    <property type="project" value="InterPro"/>
</dbReference>
<reference evidence="4" key="1">
    <citation type="submission" date="2021-04" db="EMBL/GenBank/DDBJ databases">
        <title>Draft genome of Fusarium avenaceum strain F156N33, isolated from an atmospheric sample in Virginia.</title>
        <authorList>
            <person name="Yang S."/>
            <person name="Vinatzer B.A."/>
            <person name="Coleman J."/>
        </authorList>
    </citation>
    <scope>NUCLEOTIDE SEQUENCE</scope>
    <source>
        <strain evidence="4">F156N33</strain>
    </source>
</reference>
<keyword evidence="2" id="KW-0539">Nucleus</keyword>
<dbReference type="Proteomes" id="UP000782241">
    <property type="component" value="Unassembled WGS sequence"/>
</dbReference>
<dbReference type="InterPro" id="IPR007219">
    <property type="entry name" value="XnlR_reg_dom"/>
</dbReference>
<dbReference type="InterPro" id="IPR050613">
    <property type="entry name" value="Sec_Metabolite_Reg"/>
</dbReference>
<dbReference type="AlphaFoldDB" id="A0A9P7H6I3"/>
<comment type="subcellular location">
    <subcellularLocation>
        <location evidence="1">Nucleus</location>
    </subcellularLocation>
</comment>
<evidence type="ECO:0000259" key="3">
    <source>
        <dbReference type="SMART" id="SM00906"/>
    </source>
</evidence>
<proteinExistence type="predicted"/>
<evidence type="ECO:0000256" key="1">
    <source>
        <dbReference type="ARBA" id="ARBA00004123"/>
    </source>
</evidence>
<dbReference type="PANTHER" id="PTHR31001">
    <property type="entry name" value="UNCHARACTERIZED TRANSCRIPTIONAL REGULATORY PROTEIN"/>
    <property type="match status" value="1"/>
</dbReference>
<dbReference type="EMBL" id="JAGPUO010000005">
    <property type="protein sequence ID" value="KAG5662689.1"/>
    <property type="molecule type" value="Genomic_DNA"/>
</dbReference>
<dbReference type="GO" id="GO:0008270">
    <property type="term" value="F:zinc ion binding"/>
    <property type="evidence" value="ECO:0007669"/>
    <property type="project" value="InterPro"/>
</dbReference>